<sequence length="359" mass="39932">MKRIFISGCYDIIHAGHLQFFEEARALGDHLTVSFASEDVLWHHKQRRSSIPDEHKKAVLEGLRMVDEVIIGTDHDLGLDFKTYFLEAKPHVLAVTEDDQYEVIKRNLCEQTGATYRVLPKTPPKFDPISTSGIVKWVKAPTESPLRVDFAGGWLDVPRHAREGAFVVNCAISPLVSLRDWNYEKRAGLGGSGAWALLNGEDGVESELDLGVGWQDPAVIRETGLCVWRSGPRPVLDFKRNGDILAGKLAILWTGSEHDTPGFADDERDYEKIEASGKLARQGILDECLQQLAEGMQVYHSVQLEEGMTPLPEIEGSLARKYCGGGHGGYAVYLFESKASRDDAVEQTPDLRAVEPYCR</sequence>
<dbReference type="GO" id="GO:0016779">
    <property type="term" value="F:nucleotidyltransferase activity"/>
    <property type="evidence" value="ECO:0007669"/>
    <property type="project" value="UniProtKB-KW"/>
</dbReference>
<dbReference type="InterPro" id="IPR036554">
    <property type="entry name" value="GHMP_kinase_C_sf"/>
</dbReference>
<dbReference type="EMBL" id="AP026866">
    <property type="protein sequence ID" value="BDS06772.1"/>
    <property type="molecule type" value="Genomic_DNA"/>
</dbReference>
<evidence type="ECO:0000259" key="3">
    <source>
        <dbReference type="Pfam" id="PF01467"/>
    </source>
</evidence>
<proteinExistence type="predicted"/>
<dbReference type="AlphaFoldDB" id="A0AAT9FKZ2"/>
<gene>
    <name evidence="4" type="ORF">NT6N_18120</name>
</gene>
<dbReference type="InterPro" id="IPR050385">
    <property type="entry name" value="Archaeal_FAD_synthase"/>
</dbReference>
<evidence type="ECO:0000313" key="4">
    <source>
        <dbReference type="EMBL" id="BDS06772.1"/>
    </source>
</evidence>
<organism evidence="4">
    <name type="scientific">Oceaniferula spumae</name>
    <dbReference type="NCBI Taxonomy" id="2979115"/>
    <lineage>
        <taxon>Bacteria</taxon>
        <taxon>Pseudomonadati</taxon>
        <taxon>Verrucomicrobiota</taxon>
        <taxon>Verrucomicrobiia</taxon>
        <taxon>Verrucomicrobiales</taxon>
        <taxon>Verrucomicrobiaceae</taxon>
        <taxon>Oceaniferula</taxon>
    </lineage>
</organism>
<keyword evidence="2" id="KW-0548">Nucleotidyltransferase</keyword>
<keyword evidence="1" id="KW-0808">Transferase</keyword>
<evidence type="ECO:0000256" key="2">
    <source>
        <dbReference type="ARBA" id="ARBA00022695"/>
    </source>
</evidence>
<protein>
    <recommendedName>
        <fullName evidence="3">Cytidyltransferase-like domain-containing protein</fullName>
    </recommendedName>
</protein>
<dbReference type="InterPro" id="IPR014729">
    <property type="entry name" value="Rossmann-like_a/b/a_fold"/>
</dbReference>
<dbReference type="Gene3D" id="3.40.50.620">
    <property type="entry name" value="HUPs"/>
    <property type="match status" value="1"/>
</dbReference>
<dbReference type="InterPro" id="IPR004821">
    <property type="entry name" value="Cyt_trans-like"/>
</dbReference>
<dbReference type="PANTHER" id="PTHR43793">
    <property type="entry name" value="FAD SYNTHASE"/>
    <property type="match status" value="1"/>
</dbReference>
<reference evidence="4" key="1">
    <citation type="submission" date="2024-07" db="EMBL/GenBank/DDBJ databases">
        <title>Complete genome sequence of Verrucomicrobiaceae bacterium NT6N.</title>
        <authorList>
            <person name="Huang C."/>
            <person name="Takami H."/>
            <person name="Hamasaki K."/>
        </authorList>
    </citation>
    <scope>NUCLEOTIDE SEQUENCE</scope>
    <source>
        <strain evidence="4">NT6N</strain>
    </source>
</reference>
<dbReference type="Pfam" id="PF01467">
    <property type="entry name" value="CTP_transf_like"/>
    <property type="match status" value="1"/>
</dbReference>
<dbReference type="SUPFAM" id="SSF52374">
    <property type="entry name" value="Nucleotidylyl transferase"/>
    <property type="match status" value="1"/>
</dbReference>
<dbReference type="SUPFAM" id="SSF55060">
    <property type="entry name" value="GHMP Kinase, C-terminal domain"/>
    <property type="match status" value="1"/>
</dbReference>
<feature type="domain" description="Cytidyltransferase-like" evidence="3">
    <location>
        <begin position="6"/>
        <end position="101"/>
    </location>
</feature>
<dbReference type="Gene3D" id="3.30.230.120">
    <property type="match status" value="1"/>
</dbReference>
<dbReference type="PANTHER" id="PTHR43793:SF1">
    <property type="entry name" value="FAD SYNTHASE"/>
    <property type="match status" value="1"/>
</dbReference>
<dbReference type="NCBIfam" id="TIGR00125">
    <property type="entry name" value="cyt_tran_rel"/>
    <property type="match status" value="1"/>
</dbReference>
<accession>A0AAT9FKZ2</accession>
<dbReference type="KEGG" id="osu:NT6N_18120"/>
<name>A0AAT9FKZ2_9BACT</name>
<evidence type="ECO:0000256" key="1">
    <source>
        <dbReference type="ARBA" id="ARBA00022679"/>
    </source>
</evidence>